<keyword evidence="2" id="KW-0548">Nucleotidyltransferase</keyword>
<reference evidence="8 9" key="1">
    <citation type="submission" date="2019-09" db="EMBL/GenBank/DDBJ databases">
        <title>Bird 10,000 Genomes (B10K) Project - Family phase.</title>
        <authorList>
            <person name="Zhang G."/>
        </authorList>
    </citation>
    <scope>NUCLEOTIDE SEQUENCE [LARGE SCALE GENOMIC DNA]</scope>
    <source>
        <strain evidence="8">B10K-DU-029-33</strain>
        <tissue evidence="8">Heart</tissue>
    </source>
</reference>
<evidence type="ECO:0000256" key="4">
    <source>
        <dbReference type="ARBA" id="ARBA00022759"/>
    </source>
</evidence>
<accession>A0A7K8F4E8</accession>
<dbReference type="InterPro" id="IPR036397">
    <property type="entry name" value="RNaseH_sf"/>
</dbReference>
<dbReference type="SUPFAM" id="SSF53098">
    <property type="entry name" value="Ribonuclease H-like"/>
    <property type="match status" value="1"/>
</dbReference>
<keyword evidence="4" id="KW-0255">Endonuclease</keyword>
<protein>
    <submittedName>
        <fullName evidence="8">POK19 protein</fullName>
    </submittedName>
</protein>
<dbReference type="PANTHER" id="PTHR41694">
    <property type="entry name" value="ENDOGENOUS RETROVIRUS GROUP K MEMBER POL PROTEIN"/>
    <property type="match status" value="1"/>
</dbReference>
<sequence>MAADPATIVLPVQQEYFEWSLTNSAPLQSVLQNFLGQIAYHLPSHKFLQMAKSTSFTLQPKNSQVPVKGPTIFTDGSGKTGKAIVTWKEESEWQVLEGHESGSAQLVELRVVATAFQQFAQVPLNLVTDSAYVADITQRLDCSLLKEENNAALF</sequence>
<keyword evidence="3" id="KW-0540">Nuclease</keyword>
<dbReference type="GO" id="GO:0003964">
    <property type="term" value="F:RNA-directed DNA polymerase activity"/>
    <property type="evidence" value="ECO:0007669"/>
    <property type="project" value="UniProtKB-KW"/>
</dbReference>
<keyword evidence="5" id="KW-0378">Hydrolase</keyword>
<dbReference type="Proteomes" id="UP000548317">
    <property type="component" value="Unassembled WGS sequence"/>
</dbReference>
<keyword evidence="9" id="KW-1185">Reference proteome</keyword>
<feature type="domain" description="RNase H type-1" evidence="7">
    <location>
        <begin position="66"/>
        <end position="154"/>
    </location>
</feature>
<dbReference type="GO" id="GO:0004523">
    <property type="term" value="F:RNA-DNA hybrid ribonuclease activity"/>
    <property type="evidence" value="ECO:0007669"/>
    <property type="project" value="InterPro"/>
</dbReference>
<organism evidence="8 9">
    <name type="scientific">Struthidea cinerea</name>
    <dbReference type="NCBI Taxonomy" id="181839"/>
    <lineage>
        <taxon>Eukaryota</taxon>
        <taxon>Metazoa</taxon>
        <taxon>Chordata</taxon>
        <taxon>Craniata</taxon>
        <taxon>Vertebrata</taxon>
        <taxon>Euteleostomi</taxon>
        <taxon>Archelosauria</taxon>
        <taxon>Archosauria</taxon>
        <taxon>Dinosauria</taxon>
        <taxon>Saurischia</taxon>
        <taxon>Theropoda</taxon>
        <taxon>Coelurosauria</taxon>
        <taxon>Aves</taxon>
        <taxon>Neognathae</taxon>
        <taxon>Neoaves</taxon>
        <taxon>Telluraves</taxon>
        <taxon>Australaves</taxon>
        <taxon>Passeriformes</taxon>
        <taxon>Corvoidea</taxon>
        <taxon>Corcoracidae</taxon>
        <taxon>Struthidea</taxon>
    </lineage>
</organism>
<evidence type="ECO:0000256" key="5">
    <source>
        <dbReference type="ARBA" id="ARBA00022801"/>
    </source>
</evidence>
<dbReference type="GO" id="GO:0035613">
    <property type="term" value="F:RNA stem-loop binding"/>
    <property type="evidence" value="ECO:0007669"/>
    <property type="project" value="TreeGrafter"/>
</dbReference>
<evidence type="ECO:0000256" key="6">
    <source>
        <dbReference type="ARBA" id="ARBA00022918"/>
    </source>
</evidence>
<dbReference type="Pfam" id="PF00075">
    <property type="entry name" value="RNase_H"/>
    <property type="match status" value="1"/>
</dbReference>
<name>A0A7K8F4E8_9CORV</name>
<dbReference type="PANTHER" id="PTHR41694:SF3">
    <property type="entry name" value="RNA-DIRECTED DNA POLYMERASE-RELATED"/>
    <property type="match status" value="1"/>
</dbReference>
<comment type="caution">
    <text evidence="8">The sequence shown here is derived from an EMBL/GenBank/DDBJ whole genome shotgun (WGS) entry which is preliminary data.</text>
</comment>
<dbReference type="InterPro" id="IPR012337">
    <property type="entry name" value="RNaseH-like_sf"/>
</dbReference>
<dbReference type="PROSITE" id="PS50879">
    <property type="entry name" value="RNASE_H_1"/>
    <property type="match status" value="1"/>
</dbReference>
<keyword evidence="6" id="KW-0695">RNA-directed DNA polymerase</keyword>
<evidence type="ECO:0000256" key="3">
    <source>
        <dbReference type="ARBA" id="ARBA00022722"/>
    </source>
</evidence>
<evidence type="ECO:0000256" key="2">
    <source>
        <dbReference type="ARBA" id="ARBA00022695"/>
    </source>
</evidence>
<feature type="non-terminal residue" evidence="8">
    <location>
        <position position="1"/>
    </location>
</feature>
<evidence type="ECO:0000259" key="7">
    <source>
        <dbReference type="PROSITE" id="PS50879"/>
    </source>
</evidence>
<dbReference type="Gene3D" id="3.30.420.10">
    <property type="entry name" value="Ribonuclease H-like superfamily/Ribonuclease H"/>
    <property type="match status" value="1"/>
</dbReference>
<keyword evidence="1" id="KW-0808">Transferase</keyword>
<evidence type="ECO:0000256" key="1">
    <source>
        <dbReference type="ARBA" id="ARBA00022679"/>
    </source>
</evidence>
<dbReference type="EMBL" id="VZTI01001474">
    <property type="protein sequence ID" value="NXB58447.1"/>
    <property type="molecule type" value="Genomic_DNA"/>
</dbReference>
<dbReference type="AlphaFoldDB" id="A0A7K8F4E8"/>
<gene>
    <name evidence="8" type="primary">Ervk19_0</name>
    <name evidence="8" type="ORF">STRCIN_R16060</name>
</gene>
<evidence type="ECO:0000313" key="8">
    <source>
        <dbReference type="EMBL" id="NXB58447.1"/>
    </source>
</evidence>
<feature type="non-terminal residue" evidence="8">
    <location>
        <position position="154"/>
    </location>
</feature>
<dbReference type="InterPro" id="IPR002156">
    <property type="entry name" value="RNaseH_domain"/>
</dbReference>
<evidence type="ECO:0000313" key="9">
    <source>
        <dbReference type="Proteomes" id="UP000548317"/>
    </source>
</evidence>
<proteinExistence type="predicted"/>